<dbReference type="SUPFAM" id="SSF56436">
    <property type="entry name" value="C-type lectin-like"/>
    <property type="match status" value="1"/>
</dbReference>
<dbReference type="Proteomes" id="UP000515154">
    <property type="component" value="Linkage group LG26"/>
</dbReference>
<keyword evidence="5" id="KW-1185">Reference proteome</keyword>
<protein>
    <submittedName>
        <fullName evidence="6">Inactive C-alpha-formylglycine-generating enzyme 2</fullName>
    </submittedName>
</protein>
<keyword evidence="3" id="KW-0732">Signal</keyword>
<evidence type="ECO:0000256" key="3">
    <source>
        <dbReference type="SAM" id="SignalP"/>
    </source>
</evidence>
<feature type="region of interest" description="Disordered" evidence="2">
    <location>
        <begin position="315"/>
        <end position="351"/>
    </location>
</feature>
<evidence type="ECO:0000259" key="4">
    <source>
        <dbReference type="Pfam" id="PF03781"/>
    </source>
</evidence>
<dbReference type="PANTHER" id="PTHR23150:SF33">
    <property type="entry name" value="INACTIVE C-ALPHA-FORMYLGLYCINE-GENERATING ENZYME 2"/>
    <property type="match status" value="1"/>
</dbReference>
<name>A0A6P7TRV6_9MOLL</name>
<dbReference type="RefSeq" id="XP_029651651.1">
    <property type="nucleotide sequence ID" value="XM_029795791.2"/>
</dbReference>
<evidence type="ECO:0000313" key="5">
    <source>
        <dbReference type="Proteomes" id="UP000515154"/>
    </source>
</evidence>
<dbReference type="InterPro" id="IPR051043">
    <property type="entry name" value="Sulfatase_Mod_Factor_Kinase"/>
</dbReference>
<dbReference type="Pfam" id="PF03781">
    <property type="entry name" value="FGE-sulfatase"/>
    <property type="match status" value="1"/>
</dbReference>
<proteinExistence type="inferred from homology"/>
<feature type="domain" description="Sulfatase-modifying factor enzyme-like" evidence="4">
    <location>
        <begin position="34"/>
        <end position="303"/>
    </location>
</feature>
<gene>
    <name evidence="6" type="primary">LOC115224847</name>
</gene>
<dbReference type="InterPro" id="IPR016187">
    <property type="entry name" value="CTDL_fold"/>
</dbReference>
<feature type="chain" id="PRO_5028184535" evidence="3">
    <location>
        <begin position="18"/>
        <end position="351"/>
    </location>
</feature>
<evidence type="ECO:0000256" key="2">
    <source>
        <dbReference type="SAM" id="MobiDB-lite"/>
    </source>
</evidence>
<dbReference type="PANTHER" id="PTHR23150">
    <property type="entry name" value="SULFATASE MODIFYING FACTOR 1, 2"/>
    <property type="match status" value="1"/>
</dbReference>
<feature type="compositionally biased region" description="Basic and acidic residues" evidence="2">
    <location>
        <begin position="330"/>
        <end position="351"/>
    </location>
</feature>
<dbReference type="AlphaFoldDB" id="A0A6P7TRV6"/>
<comment type="similarity">
    <text evidence="1">Belongs to the sulfatase-modifying factor family.</text>
</comment>
<evidence type="ECO:0000313" key="6">
    <source>
        <dbReference type="RefSeq" id="XP_029651651.1"/>
    </source>
</evidence>
<reference evidence="6" key="1">
    <citation type="submission" date="2025-08" db="UniProtKB">
        <authorList>
            <consortium name="RefSeq"/>
        </authorList>
    </citation>
    <scope>IDENTIFICATION</scope>
</reference>
<accession>A0A6P7TRV6</accession>
<dbReference type="GO" id="GO:0005783">
    <property type="term" value="C:endoplasmic reticulum"/>
    <property type="evidence" value="ECO:0007669"/>
    <property type="project" value="TreeGrafter"/>
</dbReference>
<evidence type="ECO:0000256" key="1">
    <source>
        <dbReference type="ARBA" id="ARBA00005310"/>
    </source>
</evidence>
<dbReference type="Gene3D" id="3.90.1580.10">
    <property type="entry name" value="paralog of FGE (formylglycine-generating enzyme)"/>
    <property type="match status" value="1"/>
</dbReference>
<organism evidence="5 6">
    <name type="scientific">Octopus sinensis</name>
    <name type="common">East Asian common octopus</name>
    <dbReference type="NCBI Taxonomy" id="2607531"/>
    <lineage>
        <taxon>Eukaryota</taxon>
        <taxon>Metazoa</taxon>
        <taxon>Spiralia</taxon>
        <taxon>Lophotrochozoa</taxon>
        <taxon>Mollusca</taxon>
        <taxon>Cephalopoda</taxon>
        <taxon>Coleoidea</taxon>
        <taxon>Octopodiformes</taxon>
        <taxon>Octopoda</taxon>
        <taxon>Incirrata</taxon>
        <taxon>Octopodidae</taxon>
        <taxon>Octopus</taxon>
    </lineage>
</organism>
<feature type="signal peptide" evidence="3">
    <location>
        <begin position="1"/>
        <end position="17"/>
    </location>
</feature>
<dbReference type="InterPro" id="IPR005532">
    <property type="entry name" value="SUMF_dom"/>
</dbReference>
<dbReference type="KEGG" id="osn:115224847"/>
<dbReference type="InterPro" id="IPR042095">
    <property type="entry name" value="SUMF_sf"/>
</dbReference>
<sequence>MLILITTFLLIVQSANNQVRNYDDVLNYFHSKYESMVLLENAVFQTGVNDPTSRNGEYPVHKVQVKAFYIDRYPITNIQFRKFHQAKPHYETEAEEVNFSYVFGQHMTPHQLSRSKPEEKQPGWYEVAGAQWNKPAGPFSTIRELLSHPAVHVSYNDAFAYCSWAGKRLPTEHEWEYAARGGLDGLLYPWGDRYLKMRMNLWQGKYPEEDKKFDDWAGTSPVDAFPAQNNYGMYDMLGNVWEWTSSLYFDRVIDRDTQPLRYVLKGGSFIDTRDGAYNFVVRTANRKGKRPQYTSSNIGFRCAMDLSEEETLARLHASTKPPRPVRFHKKSDMYQHRKENEKKEDMEHFEL</sequence>